<feature type="compositionally biased region" description="Basic residues" evidence="13">
    <location>
        <begin position="26"/>
        <end position="35"/>
    </location>
</feature>
<dbReference type="EC" id="3.6.5.3" evidence="3"/>
<feature type="region of interest" description="Disordered" evidence="13">
    <location>
        <begin position="1"/>
        <end position="91"/>
    </location>
</feature>
<dbReference type="EMBL" id="GBEZ01012440">
    <property type="protein sequence ID" value="JAC73447.1"/>
    <property type="molecule type" value="Transcribed_RNA"/>
</dbReference>
<evidence type="ECO:0000256" key="6">
    <source>
        <dbReference type="ARBA" id="ARBA00022540"/>
    </source>
</evidence>
<dbReference type="AlphaFoldDB" id="A0A061RKG6"/>
<dbReference type="PANTHER" id="PTHR43381">
    <property type="entry name" value="TRANSLATION INITIATION FACTOR IF-2-RELATED"/>
    <property type="match status" value="1"/>
</dbReference>
<dbReference type="NCBIfam" id="TIGR00231">
    <property type="entry name" value="small_GTP"/>
    <property type="match status" value="1"/>
</dbReference>
<dbReference type="FunFam" id="3.40.50.10050:FF:000002">
    <property type="entry name" value="Eukaryotic translation initiation factor 5B"/>
    <property type="match status" value="1"/>
</dbReference>
<dbReference type="GO" id="GO:0005525">
    <property type="term" value="F:GTP binding"/>
    <property type="evidence" value="ECO:0007669"/>
    <property type="project" value="UniProtKB-KW"/>
</dbReference>
<feature type="compositionally biased region" description="Acidic residues" evidence="13">
    <location>
        <begin position="54"/>
        <end position="81"/>
    </location>
</feature>
<keyword evidence="10" id="KW-0648">Protein biosynthesis</keyword>
<evidence type="ECO:0000256" key="4">
    <source>
        <dbReference type="ARBA" id="ARBA00013824"/>
    </source>
</evidence>
<evidence type="ECO:0000256" key="11">
    <source>
        <dbReference type="ARBA" id="ARBA00023134"/>
    </source>
</evidence>
<feature type="compositionally biased region" description="Basic and acidic residues" evidence="13">
    <location>
        <begin position="82"/>
        <end position="91"/>
    </location>
</feature>
<dbReference type="InterPro" id="IPR004161">
    <property type="entry name" value="EFTu-like_2"/>
</dbReference>
<dbReference type="SUPFAM" id="SSF52540">
    <property type="entry name" value="P-loop containing nucleoside triphosphate hydrolases"/>
    <property type="match status" value="1"/>
</dbReference>
<organism evidence="15">
    <name type="scientific">Tetraselmis sp. GSL018</name>
    <dbReference type="NCBI Taxonomy" id="582737"/>
    <lineage>
        <taxon>Eukaryota</taxon>
        <taxon>Viridiplantae</taxon>
        <taxon>Chlorophyta</taxon>
        <taxon>core chlorophytes</taxon>
        <taxon>Chlorodendrophyceae</taxon>
        <taxon>Chlorodendrales</taxon>
        <taxon>Chlorodendraceae</taxon>
        <taxon>Tetraselmis</taxon>
    </lineage>
</organism>
<dbReference type="Gene3D" id="3.40.50.300">
    <property type="entry name" value="P-loop containing nucleotide triphosphate hydrolases"/>
    <property type="match status" value="1"/>
</dbReference>
<evidence type="ECO:0000256" key="12">
    <source>
        <dbReference type="ARBA" id="ARBA00032478"/>
    </source>
</evidence>
<dbReference type="InterPro" id="IPR027417">
    <property type="entry name" value="P-loop_NTPase"/>
</dbReference>
<dbReference type="Gene3D" id="3.40.50.10050">
    <property type="entry name" value="Translation initiation factor IF- 2, domain 3"/>
    <property type="match status" value="1"/>
</dbReference>
<feature type="domain" description="Tr-type G" evidence="14">
    <location>
        <begin position="109"/>
        <end position="339"/>
    </location>
</feature>
<evidence type="ECO:0000256" key="1">
    <source>
        <dbReference type="ARBA" id="ARBA00004496"/>
    </source>
</evidence>
<evidence type="ECO:0000256" key="2">
    <source>
        <dbReference type="ARBA" id="ARBA00007733"/>
    </source>
</evidence>
<dbReference type="InterPro" id="IPR000795">
    <property type="entry name" value="T_Tr_GTP-bd_dom"/>
</dbReference>
<reference evidence="15" key="1">
    <citation type="submission" date="2014-05" db="EMBL/GenBank/DDBJ databases">
        <title>The transcriptome of the halophilic microalga Tetraselmis sp. GSL018 isolated from the Great Salt Lake, Utah.</title>
        <authorList>
            <person name="Jinkerson R.E."/>
            <person name="D'Adamo S."/>
            <person name="Posewitz M.C."/>
        </authorList>
    </citation>
    <scope>NUCLEOTIDE SEQUENCE</scope>
    <source>
        <strain evidence="15">GSL018</strain>
    </source>
</reference>
<dbReference type="NCBIfam" id="NF003078">
    <property type="entry name" value="PRK04004.1"/>
    <property type="match status" value="1"/>
</dbReference>
<evidence type="ECO:0000256" key="5">
    <source>
        <dbReference type="ARBA" id="ARBA00022490"/>
    </source>
</evidence>
<comment type="subcellular location">
    <subcellularLocation>
        <location evidence="1">Cytoplasm</location>
    </subcellularLocation>
</comment>
<dbReference type="PRINTS" id="PR00315">
    <property type="entry name" value="ELONGATNFCT"/>
</dbReference>
<evidence type="ECO:0000256" key="7">
    <source>
        <dbReference type="ARBA" id="ARBA00022723"/>
    </source>
</evidence>
<dbReference type="InterPro" id="IPR005225">
    <property type="entry name" value="Small_GTP-bd"/>
</dbReference>
<dbReference type="PROSITE" id="PS51722">
    <property type="entry name" value="G_TR_2"/>
    <property type="match status" value="1"/>
</dbReference>
<gene>
    <name evidence="15" type="primary">EIF5B</name>
    <name evidence="15" type="ORF">TSPGSL018_28855</name>
</gene>
<keyword evidence="11" id="KW-0342">GTP-binding</keyword>
<dbReference type="Gene3D" id="2.40.30.10">
    <property type="entry name" value="Translation factors"/>
    <property type="match status" value="2"/>
</dbReference>
<sequence>MLSTIGMRWTSTASKCPSSRTNTRTSSRRRRRRSARGPPGRRPSGRRRPRRDGPDDESGSGSDSDDSDSDDSSYDSSSEDEKEARIREARARREARAAEARANKDKNDLRSPICCILGHVDTGKTKILDNIRRTNVQDGEAGGITQQIGATYVPATSIQERTEDLRTGKQPKSEGKAVDISGPFDMKMPGLLVIDTPGHESFTNLRARGSGLCDIAVLVVDMMHGMEQQTVESINLLKMRKTPFIVALNKIDRLYDWQSAPNLPIQQALAQQKPHVREEFAERLQASKLNLNEQGLNVSLYWENPDPRKFINIVPTSAITGEGIPDLLQLLVKLSQTMMADRLSYITEVQCTVLEVKVIEGLGTTVDVILVNGVIREGDTIVVCGLQGPIVTTIRSLLTPHPMKEIRVKGQYLHHKEVKAAQGIKIAAQGLENAVAGTSLYVVGPDDDVEDLKEEVMGDMEDIFSSIDKGGEGVYVQASTLGSLEALLTFLRSDAVQIPVSAISIGPVHKRDVMRAGIMLEKKMKKYGVILAFDVAVSREAAELADELGVKIMTADIIYHLFDQFTDYLKVCKQEEQEQAKFEAVFPCRLKIVPSCIFNKKDPIVLGVEVVEGIVKMGTPICVPSQGKIDLGRVASLEKEHKAVDEARVGDMVAMKLEATNANEGSRLYGRHFDHKDELVSHISRKSIDLLKENFRDEMTRPDWQLVIKLKKVFGID</sequence>
<dbReference type="GO" id="GO:0005739">
    <property type="term" value="C:mitochondrion"/>
    <property type="evidence" value="ECO:0007669"/>
    <property type="project" value="TreeGrafter"/>
</dbReference>
<dbReference type="FunFam" id="2.40.30.10:FF:000026">
    <property type="entry name" value="Eukaryotic translation initiation factor 5B"/>
    <property type="match status" value="1"/>
</dbReference>
<keyword evidence="6 15" id="KW-0396">Initiation factor</keyword>
<evidence type="ECO:0000256" key="9">
    <source>
        <dbReference type="ARBA" id="ARBA00022801"/>
    </source>
</evidence>
<evidence type="ECO:0000256" key="8">
    <source>
        <dbReference type="ARBA" id="ARBA00022741"/>
    </source>
</evidence>
<dbReference type="GO" id="GO:0046872">
    <property type="term" value="F:metal ion binding"/>
    <property type="evidence" value="ECO:0007669"/>
    <property type="project" value="UniProtKB-KW"/>
</dbReference>
<evidence type="ECO:0000313" key="15">
    <source>
        <dbReference type="EMBL" id="JAC73447.1"/>
    </source>
</evidence>
<evidence type="ECO:0000256" key="10">
    <source>
        <dbReference type="ARBA" id="ARBA00022917"/>
    </source>
</evidence>
<dbReference type="SUPFAM" id="SSF50447">
    <property type="entry name" value="Translation proteins"/>
    <property type="match status" value="1"/>
</dbReference>
<dbReference type="FunFam" id="3.40.50.300:FF:000112">
    <property type="entry name" value="Eukaryotic translation initiation factor 5B"/>
    <property type="match status" value="1"/>
</dbReference>
<dbReference type="InterPro" id="IPR036925">
    <property type="entry name" value="TIF_IF2_dom3_sf"/>
</dbReference>
<keyword evidence="8" id="KW-0547">Nucleotide-binding</keyword>
<proteinExistence type="inferred from homology"/>
<dbReference type="InterPro" id="IPR015760">
    <property type="entry name" value="TIF_IF2"/>
</dbReference>
<dbReference type="InterPro" id="IPR009000">
    <property type="entry name" value="Transl_B-barrel_sf"/>
</dbReference>
<dbReference type="SUPFAM" id="SSF52156">
    <property type="entry name" value="Initiation factor IF2/eIF5b, domain 3"/>
    <property type="match status" value="1"/>
</dbReference>
<dbReference type="Pfam" id="PF00009">
    <property type="entry name" value="GTP_EFTU"/>
    <property type="match status" value="1"/>
</dbReference>
<dbReference type="InterPro" id="IPR023115">
    <property type="entry name" value="TIF_IF2_dom3"/>
</dbReference>
<dbReference type="Pfam" id="PF14578">
    <property type="entry name" value="GTP_EFTU_D4"/>
    <property type="match status" value="1"/>
</dbReference>
<dbReference type="GO" id="GO:0003924">
    <property type="term" value="F:GTPase activity"/>
    <property type="evidence" value="ECO:0007669"/>
    <property type="project" value="InterPro"/>
</dbReference>
<feature type="compositionally biased region" description="Polar residues" evidence="13">
    <location>
        <begin position="1"/>
        <end position="16"/>
    </location>
</feature>
<comment type="similarity">
    <text evidence="2">Belongs to the TRAFAC class translation factor GTPase superfamily. Classic translation factor GTPase family. IF-2 subfamily.</text>
</comment>
<accession>A0A061RKG6</accession>
<dbReference type="FunFam" id="2.40.30.10:FF:000013">
    <property type="entry name" value="eukaryotic translation initiation factor 5B"/>
    <property type="match status" value="1"/>
</dbReference>
<evidence type="ECO:0000256" key="3">
    <source>
        <dbReference type="ARBA" id="ARBA00011986"/>
    </source>
</evidence>
<dbReference type="CDD" id="cd03703">
    <property type="entry name" value="aeIF5B_II"/>
    <property type="match status" value="1"/>
</dbReference>
<dbReference type="CDD" id="cd01887">
    <property type="entry name" value="IF2_eIF5B"/>
    <property type="match status" value="1"/>
</dbReference>
<dbReference type="CDD" id="cd16266">
    <property type="entry name" value="IF2_aeIF5B_IV"/>
    <property type="match status" value="1"/>
</dbReference>
<name>A0A061RKG6_9CHLO</name>
<protein>
    <recommendedName>
        <fullName evidence="4">Eukaryotic translation initiation factor 5B</fullName>
        <ecNumber evidence="3">3.6.5.3</ecNumber>
    </recommendedName>
    <alternativeName>
        <fullName evidence="12">Translation initiation factor IF-2</fullName>
    </alternativeName>
</protein>
<dbReference type="Pfam" id="PF11987">
    <property type="entry name" value="IF-2"/>
    <property type="match status" value="1"/>
</dbReference>
<keyword evidence="5" id="KW-0963">Cytoplasm</keyword>
<evidence type="ECO:0000256" key="13">
    <source>
        <dbReference type="SAM" id="MobiDB-lite"/>
    </source>
</evidence>
<dbReference type="InterPro" id="IPR029459">
    <property type="entry name" value="EFTU-type"/>
</dbReference>
<dbReference type="PANTHER" id="PTHR43381:SF4">
    <property type="entry name" value="EUKARYOTIC TRANSLATION INITIATION FACTOR 5B"/>
    <property type="match status" value="1"/>
</dbReference>
<evidence type="ECO:0000259" key="14">
    <source>
        <dbReference type="PROSITE" id="PS51722"/>
    </source>
</evidence>
<keyword evidence="9" id="KW-0378">Hydrolase</keyword>
<dbReference type="GO" id="GO:0003743">
    <property type="term" value="F:translation initiation factor activity"/>
    <property type="evidence" value="ECO:0007669"/>
    <property type="project" value="UniProtKB-KW"/>
</dbReference>
<dbReference type="Pfam" id="PF03144">
    <property type="entry name" value="GTP_EFTU_D2"/>
    <property type="match status" value="1"/>
</dbReference>
<keyword evidence="7" id="KW-0479">Metal-binding</keyword>